<name>A0A195CVQ7_9HYME</name>
<gene>
    <name evidence="9" type="ORF">ALC62_04404</name>
</gene>
<dbReference type="GO" id="GO:0003735">
    <property type="term" value="F:structural constituent of ribosome"/>
    <property type="evidence" value="ECO:0007669"/>
    <property type="project" value="InterPro"/>
</dbReference>
<dbReference type="Pfam" id="PF00276">
    <property type="entry name" value="Ribosomal_L23"/>
    <property type="match status" value="1"/>
</dbReference>
<protein>
    <recommendedName>
        <fullName evidence="7">Large ribosomal subunit protein uL23m</fullName>
    </recommendedName>
    <alternativeName>
        <fullName evidence="8">39S ribosomal protein L23, mitochondrial</fullName>
    </alternativeName>
</protein>
<accession>A0A195CVQ7</accession>
<dbReference type="InterPro" id="IPR036397">
    <property type="entry name" value="RNaseH_sf"/>
</dbReference>
<dbReference type="GO" id="GO:0032543">
    <property type="term" value="P:mitochondrial translation"/>
    <property type="evidence" value="ECO:0007669"/>
    <property type="project" value="TreeGrafter"/>
</dbReference>
<dbReference type="InterPro" id="IPR013025">
    <property type="entry name" value="Ribosomal_uL23-like"/>
</dbReference>
<evidence type="ECO:0000256" key="3">
    <source>
        <dbReference type="ARBA" id="ARBA00022980"/>
    </source>
</evidence>
<comment type="similarity">
    <text evidence="2">Belongs to the universal ribosomal protein uL23 family.</text>
</comment>
<comment type="subcellular location">
    <subcellularLocation>
        <location evidence="1">Mitochondrion</location>
    </subcellularLocation>
</comment>
<evidence type="ECO:0000256" key="4">
    <source>
        <dbReference type="ARBA" id="ARBA00023128"/>
    </source>
</evidence>
<dbReference type="GO" id="GO:0005762">
    <property type="term" value="C:mitochondrial large ribosomal subunit"/>
    <property type="evidence" value="ECO:0007669"/>
    <property type="project" value="TreeGrafter"/>
</dbReference>
<dbReference type="InterPro" id="IPR012677">
    <property type="entry name" value="Nucleotide-bd_a/b_plait_sf"/>
</dbReference>
<dbReference type="Gene3D" id="3.30.420.10">
    <property type="entry name" value="Ribonuclease H-like superfamily/Ribonuclease H"/>
    <property type="match status" value="1"/>
</dbReference>
<dbReference type="PANTHER" id="PTHR12059">
    <property type="entry name" value="RIBOSOMAL PROTEIN L23-RELATED"/>
    <property type="match status" value="1"/>
</dbReference>
<organism evidence="9 10">
    <name type="scientific">Cyphomyrmex costatus</name>
    <dbReference type="NCBI Taxonomy" id="456900"/>
    <lineage>
        <taxon>Eukaryota</taxon>
        <taxon>Metazoa</taxon>
        <taxon>Ecdysozoa</taxon>
        <taxon>Arthropoda</taxon>
        <taxon>Hexapoda</taxon>
        <taxon>Insecta</taxon>
        <taxon>Pterygota</taxon>
        <taxon>Neoptera</taxon>
        <taxon>Endopterygota</taxon>
        <taxon>Hymenoptera</taxon>
        <taxon>Apocrita</taxon>
        <taxon>Aculeata</taxon>
        <taxon>Formicoidea</taxon>
        <taxon>Formicidae</taxon>
        <taxon>Myrmicinae</taxon>
        <taxon>Cyphomyrmex</taxon>
    </lineage>
</organism>
<evidence type="ECO:0000256" key="6">
    <source>
        <dbReference type="ARBA" id="ARBA00038782"/>
    </source>
</evidence>
<evidence type="ECO:0000313" key="9">
    <source>
        <dbReference type="EMBL" id="KYN04768.1"/>
    </source>
</evidence>
<evidence type="ECO:0000256" key="5">
    <source>
        <dbReference type="ARBA" id="ARBA00023274"/>
    </source>
</evidence>
<dbReference type="GO" id="GO:0003676">
    <property type="term" value="F:nucleic acid binding"/>
    <property type="evidence" value="ECO:0007669"/>
    <property type="project" value="InterPro"/>
</dbReference>
<dbReference type="AlphaFoldDB" id="A0A195CVQ7"/>
<dbReference type="Gene3D" id="3.30.70.330">
    <property type="match status" value="1"/>
</dbReference>
<feature type="non-terminal residue" evidence="9">
    <location>
        <position position="1"/>
    </location>
</feature>
<dbReference type="PANTHER" id="PTHR12059:SF5">
    <property type="entry name" value="LARGE RIBOSOMAL SUBUNIT PROTEIN UL23M"/>
    <property type="match status" value="1"/>
</dbReference>
<dbReference type="SUPFAM" id="SSF54189">
    <property type="entry name" value="Ribosomal proteins S24e, L23 and L15e"/>
    <property type="match status" value="1"/>
</dbReference>
<dbReference type="FunFam" id="3.30.70.330:FF:000284">
    <property type="entry name" value="39S ribosomal protein L23, mitochondrial"/>
    <property type="match status" value="1"/>
</dbReference>
<keyword evidence="10" id="KW-1185">Reference proteome</keyword>
<dbReference type="Proteomes" id="UP000078542">
    <property type="component" value="Unassembled WGS sequence"/>
</dbReference>
<evidence type="ECO:0000256" key="2">
    <source>
        <dbReference type="ARBA" id="ARBA00006700"/>
    </source>
</evidence>
<keyword evidence="3 9" id="KW-0689">Ribosomal protein</keyword>
<comment type="subunit">
    <text evidence="6">Component of the mitochondrial ribosome large subunit (39S) which comprises a 16S rRNA and about 50 distinct proteins.</text>
</comment>
<proteinExistence type="inferred from homology"/>
<evidence type="ECO:0000313" key="10">
    <source>
        <dbReference type="Proteomes" id="UP000078542"/>
    </source>
</evidence>
<sequence>YPIYQRGNPQLRVFLPNFWMKLITPIDQQPLNVVQFHCSMEMTKYDIKNYLEKIYNVNVINVRTRIQMGRLTRDRLQHSVIKEDDKKIAYVVLFLVSFYKKEFRILKLFISCRYIKKKVTSQPFTTKEDLNRRIRTTCTKMTPEILFRVRQSFVKRTNKCLDANDQ</sequence>
<dbReference type="EMBL" id="KQ977231">
    <property type="protein sequence ID" value="KYN04768.1"/>
    <property type="molecule type" value="Genomic_DNA"/>
</dbReference>
<evidence type="ECO:0000256" key="8">
    <source>
        <dbReference type="ARBA" id="ARBA00041375"/>
    </source>
</evidence>
<keyword evidence="5" id="KW-0687">Ribonucleoprotein</keyword>
<keyword evidence="4" id="KW-0496">Mitochondrion</keyword>
<evidence type="ECO:0000256" key="7">
    <source>
        <dbReference type="ARBA" id="ARBA00039977"/>
    </source>
</evidence>
<dbReference type="InterPro" id="IPR012678">
    <property type="entry name" value="Ribosomal_uL23/eL15/eS24_sf"/>
</dbReference>
<evidence type="ECO:0000256" key="1">
    <source>
        <dbReference type="ARBA" id="ARBA00004173"/>
    </source>
</evidence>
<reference evidence="9 10" key="1">
    <citation type="submission" date="2016-03" db="EMBL/GenBank/DDBJ databases">
        <title>Cyphomyrmex costatus WGS genome.</title>
        <authorList>
            <person name="Nygaard S."/>
            <person name="Hu H."/>
            <person name="Boomsma J."/>
            <person name="Zhang G."/>
        </authorList>
    </citation>
    <scope>NUCLEOTIDE SEQUENCE [LARGE SCALE GENOMIC DNA]</scope>
    <source>
        <strain evidence="9">MS0001</strain>
        <tissue evidence="9">Whole body</tissue>
    </source>
</reference>
<dbReference type="STRING" id="456900.A0A195CVQ7"/>